<dbReference type="EMBL" id="BPLR01013405">
    <property type="protein sequence ID" value="GIY60974.1"/>
    <property type="molecule type" value="Genomic_DNA"/>
</dbReference>
<evidence type="ECO:0000313" key="2">
    <source>
        <dbReference type="Proteomes" id="UP001054945"/>
    </source>
</evidence>
<protein>
    <submittedName>
        <fullName evidence="1">Uncharacterized protein</fullName>
    </submittedName>
</protein>
<gene>
    <name evidence="1" type="ORF">CEXT_49491</name>
</gene>
<evidence type="ECO:0000313" key="1">
    <source>
        <dbReference type="EMBL" id="GIY60974.1"/>
    </source>
</evidence>
<dbReference type="Proteomes" id="UP001054945">
    <property type="component" value="Unassembled WGS sequence"/>
</dbReference>
<name>A0AAV4UTE5_CAEEX</name>
<reference evidence="1 2" key="1">
    <citation type="submission" date="2021-06" db="EMBL/GenBank/DDBJ databases">
        <title>Caerostris extrusa draft genome.</title>
        <authorList>
            <person name="Kono N."/>
            <person name="Arakawa K."/>
        </authorList>
    </citation>
    <scope>NUCLEOTIDE SEQUENCE [LARGE SCALE GENOMIC DNA]</scope>
</reference>
<sequence length="101" mass="11262">MFSCTIGWSLVGLNYGVQLGKVVKSSWAKVQFYEIVQSFELQLCARLWSLIEQIVNFSCARVWSLVGLQLWSSVVGSIELNCELQLCDLRLGCNHCGVCGV</sequence>
<accession>A0AAV4UTE5</accession>
<proteinExistence type="predicted"/>
<keyword evidence="2" id="KW-1185">Reference proteome</keyword>
<dbReference type="AlphaFoldDB" id="A0AAV4UTE5"/>
<organism evidence="1 2">
    <name type="scientific">Caerostris extrusa</name>
    <name type="common">Bark spider</name>
    <name type="synonym">Caerostris bankana</name>
    <dbReference type="NCBI Taxonomy" id="172846"/>
    <lineage>
        <taxon>Eukaryota</taxon>
        <taxon>Metazoa</taxon>
        <taxon>Ecdysozoa</taxon>
        <taxon>Arthropoda</taxon>
        <taxon>Chelicerata</taxon>
        <taxon>Arachnida</taxon>
        <taxon>Araneae</taxon>
        <taxon>Araneomorphae</taxon>
        <taxon>Entelegynae</taxon>
        <taxon>Araneoidea</taxon>
        <taxon>Araneidae</taxon>
        <taxon>Caerostris</taxon>
    </lineage>
</organism>
<comment type="caution">
    <text evidence="1">The sequence shown here is derived from an EMBL/GenBank/DDBJ whole genome shotgun (WGS) entry which is preliminary data.</text>
</comment>